<protein>
    <submittedName>
        <fullName evidence="1">Uncharacterized protein</fullName>
    </submittedName>
</protein>
<dbReference type="Proteomes" id="UP000694416">
    <property type="component" value="Unplaced"/>
</dbReference>
<organism evidence="1 2">
    <name type="scientific">Piliocolobus tephrosceles</name>
    <name type="common">Ugandan red Colobus</name>
    <dbReference type="NCBI Taxonomy" id="591936"/>
    <lineage>
        <taxon>Eukaryota</taxon>
        <taxon>Metazoa</taxon>
        <taxon>Chordata</taxon>
        <taxon>Craniata</taxon>
        <taxon>Vertebrata</taxon>
        <taxon>Euteleostomi</taxon>
        <taxon>Mammalia</taxon>
        <taxon>Eutheria</taxon>
        <taxon>Euarchontoglires</taxon>
        <taxon>Primates</taxon>
        <taxon>Haplorrhini</taxon>
        <taxon>Catarrhini</taxon>
        <taxon>Cercopithecidae</taxon>
        <taxon>Colobinae</taxon>
        <taxon>Piliocolobus</taxon>
    </lineage>
</organism>
<name>A0A8C9HB22_9PRIM</name>
<proteinExistence type="predicted"/>
<dbReference type="Ensembl" id="ENSPTET00000025296.1">
    <property type="protein sequence ID" value="ENSPTEP00000017126.1"/>
    <property type="gene ID" value="ENSPTEG00000018672.1"/>
</dbReference>
<evidence type="ECO:0000313" key="2">
    <source>
        <dbReference type="Proteomes" id="UP000694416"/>
    </source>
</evidence>
<reference evidence="1" key="2">
    <citation type="submission" date="2025-09" db="UniProtKB">
        <authorList>
            <consortium name="Ensembl"/>
        </authorList>
    </citation>
    <scope>IDENTIFICATION</scope>
</reference>
<evidence type="ECO:0000313" key="1">
    <source>
        <dbReference type="Ensembl" id="ENSPTEP00000017126.1"/>
    </source>
</evidence>
<sequence>ESQAGLQASWVELHLHNKGNGRSVSASVSIYNGDMKKYCWISSMSLGRDHSKTHPCDSPMSKIILREIKKLKAS</sequence>
<reference evidence="1" key="1">
    <citation type="submission" date="2025-08" db="UniProtKB">
        <authorList>
            <consortium name="Ensembl"/>
        </authorList>
    </citation>
    <scope>IDENTIFICATION</scope>
</reference>
<dbReference type="AlphaFoldDB" id="A0A8C9HB22"/>
<keyword evidence="2" id="KW-1185">Reference proteome</keyword>
<accession>A0A8C9HB22</accession>